<evidence type="ECO:0000313" key="1">
    <source>
        <dbReference type="EMBL" id="XKX17665.1"/>
    </source>
</evidence>
<dbReference type="EMBL" id="PQ360875">
    <property type="protein sequence ID" value="XKX17665.1"/>
    <property type="molecule type" value="Genomic_DNA"/>
</dbReference>
<evidence type="ECO:0000313" key="2">
    <source>
        <dbReference type="Proteomes" id="UP001365931"/>
    </source>
</evidence>
<accession>A0ACD5FRI3</accession>
<gene>
    <name evidence="1" type="ORF">MVUOKPPV_CDS0268</name>
</gene>
<reference evidence="1" key="1">
    <citation type="submission" date="2024-09" db="EMBL/GenBank/DDBJ databases">
        <title>The complete genome of Klebsiella pneumoniae phage phi1_175008.</title>
        <authorList>
            <person name="Li J."/>
            <person name="Feng Y."/>
            <person name="Zong Z."/>
        </authorList>
    </citation>
    <scope>NUCLEOTIDE SEQUENCE</scope>
</reference>
<name>A0ACD5FRI3_9CAUD</name>
<protein>
    <submittedName>
        <fullName evidence="1">Uncharacterized protein</fullName>
    </submittedName>
</protein>
<organism evidence="1 2">
    <name type="scientific">Klebsiella phage phi1_175008</name>
    <dbReference type="NCBI Taxonomy" id="3127744"/>
    <lineage>
        <taxon>Viruses</taxon>
        <taxon>Duplodnaviria</taxon>
        <taxon>Heunggongvirae</taxon>
        <taxon>Uroviricota</taxon>
        <taxon>Caudoviricetes</taxon>
        <taxon>Stephanstirmvirinae</taxon>
    </lineage>
</organism>
<dbReference type="Proteomes" id="UP001365931">
    <property type="component" value="Segment"/>
</dbReference>
<proteinExistence type="predicted"/>
<sequence>MNDNHSHLQTEMRLIRICRMTRRFGVCLAIPVTPRHVEIITQPILGSSIFTVLYKTIQGKLPAIHLPT</sequence>